<dbReference type="Proteomes" id="UP000291189">
    <property type="component" value="Unassembled WGS sequence"/>
</dbReference>
<feature type="transmembrane region" description="Helical" evidence="1">
    <location>
        <begin position="123"/>
        <end position="141"/>
    </location>
</feature>
<evidence type="ECO:0000313" key="3">
    <source>
        <dbReference type="Proteomes" id="UP000291189"/>
    </source>
</evidence>
<reference evidence="2 3" key="1">
    <citation type="submission" date="2019-01" db="EMBL/GenBank/DDBJ databases">
        <title>Nocardioides guangzhouensis sp. nov., an actinobacterium isolated from soil.</title>
        <authorList>
            <person name="Fu Y."/>
            <person name="Cai Y."/>
            <person name="Lin Z."/>
            <person name="Chen P."/>
        </authorList>
    </citation>
    <scope>NUCLEOTIDE SEQUENCE [LARGE SCALE GENOMIC DNA]</scope>
    <source>
        <strain evidence="2 3">NBRC 105384</strain>
    </source>
</reference>
<gene>
    <name evidence="2" type="ORF">ETU37_19335</name>
</gene>
<protein>
    <submittedName>
        <fullName evidence="2">Uncharacterized protein</fullName>
    </submittedName>
</protein>
<proteinExistence type="predicted"/>
<dbReference type="OrthoDB" id="977790at2"/>
<evidence type="ECO:0000256" key="1">
    <source>
        <dbReference type="SAM" id="Phobius"/>
    </source>
</evidence>
<feature type="transmembrane region" description="Helical" evidence="1">
    <location>
        <begin position="65"/>
        <end position="87"/>
    </location>
</feature>
<keyword evidence="3" id="KW-1185">Reference proteome</keyword>
<comment type="caution">
    <text evidence="2">The sequence shown here is derived from an EMBL/GenBank/DDBJ whole genome shotgun (WGS) entry which is preliminary data.</text>
</comment>
<organism evidence="2 3">
    <name type="scientific">Nocardioides iriomotensis</name>
    <dbReference type="NCBI Taxonomy" id="715784"/>
    <lineage>
        <taxon>Bacteria</taxon>
        <taxon>Bacillati</taxon>
        <taxon>Actinomycetota</taxon>
        <taxon>Actinomycetes</taxon>
        <taxon>Propionibacteriales</taxon>
        <taxon>Nocardioidaceae</taxon>
        <taxon>Nocardioides</taxon>
    </lineage>
</organism>
<name>A0A4Q5IYB3_9ACTN</name>
<keyword evidence="1" id="KW-0812">Transmembrane</keyword>
<keyword evidence="1" id="KW-1133">Transmembrane helix</keyword>
<feature type="transmembrane region" description="Helical" evidence="1">
    <location>
        <begin position="147"/>
        <end position="163"/>
    </location>
</feature>
<evidence type="ECO:0000313" key="2">
    <source>
        <dbReference type="EMBL" id="RYU09989.1"/>
    </source>
</evidence>
<accession>A0A4Q5IYB3</accession>
<dbReference type="RefSeq" id="WP_129988986.1">
    <property type="nucleotide sequence ID" value="NZ_SDPU01000034.1"/>
</dbReference>
<feature type="transmembrane region" description="Helical" evidence="1">
    <location>
        <begin position="99"/>
        <end position="116"/>
    </location>
</feature>
<keyword evidence="1" id="KW-0472">Membrane</keyword>
<sequence length="254" mass="27223">MKTELDRLGAPASLLMMGWLSVVLGLDRAGGDGTLWLQRGLGVLTWVVLLVALRRVSPMVRAQTAVVVAFATLVEYTFSAGLEVYTYRFDNVPAYVPPGHGLVYLSAFALGHAAFVQRRLRAAELLVLVVGGGWAAYGLFLADRPDALGAFWFVCLAGFLAWGPSKQVYVGAFVVVSWLELLGTHLGTWAWGTHDFTGWVTIGNPPSGAAGGYGWFDLAGLLLAPYILRATGRLTRPRPAPGSARPEPEDAAAH</sequence>
<dbReference type="AlphaFoldDB" id="A0A4Q5IYB3"/>
<feature type="transmembrane region" description="Helical" evidence="1">
    <location>
        <begin position="35"/>
        <end position="53"/>
    </location>
</feature>
<feature type="transmembrane region" description="Helical" evidence="1">
    <location>
        <begin position="170"/>
        <end position="192"/>
    </location>
</feature>
<dbReference type="EMBL" id="SDPU01000034">
    <property type="protein sequence ID" value="RYU09989.1"/>
    <property type="molecule type" value="Genomic_DNA"/>
</dbReference>
<feature type="transmembrane region" description="Helical" evidence="1">
    <location>
        <begin position="212"/>
        <end position="228"/>
    </location>
</feature>